<dbReference type="AlphaFoldDB" id="A0A4S3B711"/>
<reference evidence="2 3" key="1">
    <citation type="submission" date="2019-01" db="EMBL/GenBank/DDBJ databases">
        <title>Vagococcus silagei sp. nov. isolated from brewer's grain.</title>
        <authorList>
            <person name="Guu J.-R."/>
        </authorList>
    </citation>
    <scope>NUCLEOTIDE SEQUENCE [LARGE SCALE GENOMIC DNA]</scope>
    <source>
        <strain evidence="2 3">2B-2</strain>
    </source>
</reference>
<evidence type="ECO:0000313" key="3">
    <source>
        <dbReference type="Proteomes" id="UP000310506"/>
    </source>
</evidence>
<organism evidence="2 3">
    <name type="scientific">Vagococcus silagei</name>
    <dbReference type="NCBI Taxonomy" id="2508885"/>
    <lineage>
        <taxon>Bacteria</taxon>
        <taxon>Bacillati</taxon>
        <taxon>Bacillota</taxon>
        <taxon>Bacilli</taxon>
        <taxon>Lactobacillales</taxon>
        <taxon>Enterococcaceae</taxon>
        <taxon>Vagococcus</taxon>
    </lineage>
</organism>
<dbReference type="EMBL" id="SDGV01000010">
    <property type="protein sequence ID" value="THB61593.1"/>
    <property type="molecule type" value="Genomic_DNA"/>
</dbReference>
<comment type="caution">
    <text evidence="2">The sequence shown here is derived from an EMBL/GenBank/DDBJ whole genome shotgun (WGS) entry which is preliminary data.</text>
</comment>
<dbReference type="Pfam" id="PF09605">
    <property type="entry name" value="Trep_Strep"/>
    <property type="match status" value="1"/>
</dbReference>
<feature type="transmembrane region" description="Helical" evidence="1">
    <location>
        <begin position="114"/>
        <end position="134"/>
    </location>
</feature>
<keyword evidence="1" id="KW-0472">Membrane</keyword>
<dbReference type="OrthoDB" id="9781459at2"/>
<gene>
    <name evidence="2" type="ORF">ESZ54_03835</name>
</gene>
<dbReference type="InterPro" id="IPR011733">
    <property type="entry name" value="CHP02185_IM"/>
</dbReference>
<feature type="transmembrane region" description="Helical" evidence="1">
    <location>
        <begin position="69"/>
        <end position="94"/>
    </location>
</feature>
<feature type="transmembrane region" description="Helical" evidence="1">
    <location>
        <begin position="155"/>
        <end position="181"/>
    </location>
</feature>
<accession>A0A4S3B711</accession>
<proteinExistence type="predicted"/>
<sequence>MKQMKLHDLVSMGIYATIYFLIVFVVTMVLRFTVPTVNTLLIPSMCALFSGLLYLTVIRKVPKFGSITILGSLMTLFFLVFSYFPLSFLPSIVFPFIADVIQHRTKIQEKLKLYLGYFIFSLGLTGPLIPMWFMKEAYVERLIAKGKSSEYIESAFSAISMTSFWICLGLILILSVIGLSIGMKNYQKHLSALSSQEKQV</sequence>
<keyword evidence="1" id="KW-1133">Transmembrane helix</keyword>
<name>A0A4S3B711_9ENTE</name>
<keyword evidence="1" id="KW-0812">Transmembrane</keyword>
<dbReference type="NCBIfam" id="TIGR02185">
    <property type="entry name" value="Trep_Strep"/>
    <property type="match status" value="1"/>
</dbReference>
<feature type="transmembrane region" description="Helical" evidence="1">
    <location>
        <begin position="12"/>
        <end position="34"/>
    </location>
</feature>
<dbReference type="Proteomes" id="UP000310506">
    <property type="component" value="Unassembled WGS sequence"/>
</dbReference>
<dbReference type="RefSeq" id="WP_136136366.1">
    <property type="nucleotide sequence ID" value="NZ_SDGV01000010.1"/>
</dbReference>
<feature type="transmembrane region" description="Helical" evidence="1">
    <location>
        <begin position="40"/>
        <end position="57"/>
    </location>
</feature>
<evidence type="ECO:0000256" key="1">
    <source>
        <dbReference type="SAM" id="Phobius"/>
    </source>
</evidence>
<protein>
    <submittedName>
        <fullName evidence="2">Trep_Strep domain-containing protein</fullName>
    </submittedName>
</protein>
<evidence type="ECO:0000313" key="2">
    <source>
        <dbReference type="EMBL" id="THB61593.1"/>
    </source>
</evidence>
<keyword evidence="3" id="KW-1185">Reference proteome</keyword>